<dbReference type="RefSeq" id="WP_015069595.1">
    <property type="nucleotide sequence ID" value="NC_019395.1"/>
</dbReference>
<proteinExistence type="inferred from homology"/>
<gene>
    <name evidence="3" type="primary">asp</name>
    <name evidence="3" type="ordered locus">PACID_08450</name>
</gene>
<organism evidence="3 4">
    <name type="scientific">Acidipropionibacterium acidipropionici (strain ATCC 4875 / DSM 20272 / JCM 6432 / NBRC 12425 / NCIMB 8070 / 4)</name>
    <name type="common">Propionibacterium acidipropionici</name>
    <dbReference type="NCBI Taxonomy" id="1171373"/>
    <lineage>
        <taxon>Bacteria</taxon>
        <taxon>Bacillati</taxon>
        <taxon>Actinomycetota</taxon>
        <taxon>Actinomycetes</taxon>
        <taxon>Propionibacteriales</taxon>
        <taxon>Propionibacteriaceae</taxon>
        <taxon>Acidipropionibacterium</taxon>
    </lineage>
</organism>
<evidence type="ECO:0000313" key="4">
    <source>
        <dbReference type="Proteomes" id="UP000000214"/>
    </source>
</evidence>
<sequence length="190" mass="20324">MADAADHGTTEKIGTTEKKSVSREPGTGRPERDSAAGRDEARESLPPSPLHTDHGSTLIAEQVVQKIAGIACQEVPGVYAMGNSGRRMLTSLTERIPGSTTNVSNGVQVEKGERQCAIDVSIVVEYGYSVVEVANKLRETIIDAVEYGTGLEVVEVNIQVTDVQILDDGYEDEVSGAPAERRRPSISELS</sequence>
<feature type="compositionally biased region" description="Basic and acidic residues" evidence="2">
    <location>
        <begin position="1"/>
        <end position="22"/>
    </location>
</feature>
<name>K7RUN7_ACIA4</name>
<dbReference type="Proteomes" id="UP000000214">
    <property type="component" value="Chromosome"/>
</dbReference>
<dbReference type="AlphaFoldDB" id="K7RUN7"/>
<protein>
    <submittedName>
        <fullName evidence="3">Alkaline shock protein 23</fullName>
    </submittedName>
</protein>
<feature type="region of interest" description="Disordered" evidence="2">
    <location>
        <begin position="1"/>
        <end position="54"/>
    </location>
</feature>
<dbReference type="EMBL" id="CP003493">
    <property type="protein sequence ID" value="AFV88683.1"/>
    <property type="molecule type" value="Genomic_DNA"/>
</dbReference>
<feature type="region of interest" description="Disordered" evidence="2">
    <location>
        <begin position="171"/>
        <end position="190"/>
    </location>
</feature>
<dbReference type="Pfam" id="PF03780">
    <property type="entry name" value="Asp23"/>
    <property type="match status" value="1"/>
</dbReference>
<evidence type="ECO:0000313" key="3">
    <source>
        <dbReference type="EMBL" id="AFV88683.1"/>
    </source>
</evidence>
<dbReference type="STRING" id="1171373.PACID_08450"/>
<dbReference type="PANTHER" id="PTHR34297:SF3">
    <property type="entry name" value="ALKALINE SHOCK PROTEIN 23"/>
    <property type="match status" value="1"/>
</dbReference>
<dbReference type="HOGENOM" id="CLU_113198_1_0_11"/>
<dbReference type="PATRIC" id="fig|1171373.8.peg.855"/>
<feature type="compositionally biased region" description="Basic and acidic residues" evidence="2">
    <location>
        <begin position="179"/>
        <end position="190"/>
    </location>
</feature>
<dbReference type="KEGG" id="pbo:PACID_08450"/>
<evidence type="ECO:0000256" key="2">
    <source>
        <dbReference type="SAM" id="MobiDB-lite"/>
    </source>
</evidence>
<dbReference type="PANTHER" id="PTHR34297">
    <property type="entry name" value="HYPOTHETICAL CYTOSOLIC PROTEIN-RELATED"/>
    <property type="match status" value="1"/>
</dbReference>
<dbReference type="eggNOG" id="COG1302">
    <property type="taxonomic scope" value="Bacteria"/>
</dbReference>
<dbReference type="InterPro" id="IPR005531">
    <property type="entry name" value="Asp23"/>
</dbReference>
<evidence type="ECO:0000256" key="1">
    <source>
        <dbReference type="ARBA" id="ARBA00005721"/>
    </source>
</evidence>
<reference evidence="3 4" key="1">
    <citation type="journal article" date="2012" name="BMC Genomics">
        <title>The genome sequence of Propionibacterium acidipropionici provides insights into its biotechnological and industrial potential.</title>
        <authorList>
            <person name="Parizzi L.P."/>
            <person name="Grassi M.C."/>
            <person name="Llerena L.A."/>
            <person name="Carazzolle M.F."/>
            <person name="Queiroz V.L."/>
            <person name="Lunardi I."/>
            <person name="Zeidler A.F."/>
            <person name="Teixeira P.J."/>
            <person name="Mieczkowski P."/>
            <person name="Rincones J."/>
            <person name="Pereira G.A."/>
        </authorList>
    </citation>
    <scope>NUCLEOTIDE SEQUENCE [LARGE SCALE GENOMIC DNA]</scope>
    <source>
        <strain evidence="4">ATCC 4875 / DSM 20272 / JCM 6432 / NBRC 12425 / NCIMB 8070</strain>
    </source>
</reference>
<accession>K7RUN7</accession>
<comment type="similarity">
    <text evidence="1">Belongs to the asp23 family.</text>
</comment>
<feature type="compositionally biased region" description="Basic and acidic residues" evidence="2">
    <location>
        <begin position="29"/>
        <end position="43"/>
    </location>
</feature>